<dbReference type="GO" id="GO:0044718">
    <property type="term" value="P:siderophore transmembrane transport"/>
    <property type="evidence" value="ECO:0007669"/>
    <property type="project" value="TreeGrafter"/>
</dbReference>
<dbReference type="Gene3D" id="2.40.170.20">
    <property type="entry name" value="TonB-dependent receptor, beta-barrel domain"/>
    <property type="match status" value="1"/>
</dbReference>
<evidence type="ECO:0000256" key="1">
    <source>
        <dbReference type="ARBA" id="ARBA00004571"/>
    </source>
</evidence>
<dbReference type="GO" id="GO:0015344">
    <property type="term" value="F:siderophore uptake transmembrane transporter activity"/>
    <property type="evidence" value="ECO:0007669"/>
    <property type="project" value="TreeGrafter"/>
</dbReference>
<sequence length="1141" mass="127984">MVVFPLANEGGYEGAEAAVHRRRDIMKMQMNRITCLWLCLFAGMTAHVEADAAVSKPQETVQQADNEVAGQVLDEAGQPLPGVTIRIDGTKNGGVASDYDGRFALPVGKNQSLKLTFSYIGCKPQTLTVKAGKDVIVIMEDDKATLKEVVVTGYQQIDRRNLTSSVSSVKMDDIARAGVSSVDKMLQGRIPDLVLTTTSGEVNATPKIRIRGVSTLIGNREPLWVVDGIIVNDPVNLTSDVINDPDYVNRIGNAISGINPQDIERIDVLKDAAATALYGTRAANGVIVVTTKKGRAGRPVISYNFTGTVRHRPRYSDRKIDLMNAKERTQVSRDLAAMHYTFPSNMTYVGYEDALQKYYGGTYNRSQFEAAVAAAEVQNTDWFKLLTRDSFSQDHSINLSGGADKFRYYASLGYTNDNDVINRNGNDRYTAAANLDFTLNNQFQLSLNLGMHTDKRRYDQSDVSPIDYAYNTSRVIPSHTESGYFYYKKMSVGSGSYDFNILNELDNSYVRQRTNGFKATANLRYAPLDWLNFNAILAFNTSDTNIEGWHGEKSWYAAALRQSPYGIEAPSTSEMPFGGELSENDIDQRDWTVRLQGNLNKNFGPEGHHNLNIAVGIEASSTHYMGNLFTQRGYYADRGKRFTAEIPDKYAAYLRWLGRNVPVITDNLTNLVSAYGTASYSYKELFTLNANTRYDGSNRFGDRSNEKILPVWSVSGLANIKRISDLKATWLDALVWKISYGGQGNMLEGQTPKLTVKKGAYDTHYGEMISEVDRFANPDLRWEKTKSFNTGIETALFHNRLLLSLEYYYKKTTDAFMNKTISDVNGYSAYYVNSGRIINKGYNLSVTATPVQTRDWNWLLSASFSKVINRMNTIPGEDAYEISDYLAGTAIINGQAIGTFYSYRFVGLNPQDGGPMFDDWQDRAHELVGLNKYETAMRVLERSGKRDPDVTGSFSSTLSYKHWRLGLLMDYALGKKIRLFKVFNQGSGSNTGPGYIYPEYNLNRALLDRWKRPGDERLTDIPSIMSTSSPNFYQYAQPWFNGDNYKGVKLGTDLWTMYDYSNVRVVSADYLRLASLSLTYELPLALLMKWGVQRIALSLTGNNLYTWCDNRLKGQTPMQSGFAEVQLSDTPYYTLGVNIQF</sequence>
<evidence type="ECO:0000256" key="8">
    <source>
        <dbReference type="PROSITE-ProRule" id="PRU01360"/>
    </source>
</evidence>
<dbReference type="PANTHER" id="PTHR30069:SF29">
    <property type="entry name" value="HEMOGLOBIN AND HEMOGLOBIN-HAPTOGLOBIN-BINDING PROTEIN 1-RELATED"/>
    <property type="match status" value="1"/>
</dbReference>
<dbReference type="InterPro" id="IPR039426">
    <property type="entry name" value="TonB-dep_rcpt-like"/>
</dbReference>
<evidence type="ECO:0000256" key="3">
    <source>
        <dbReference type="ARBA" id="ARBA00022452"/>
    </source>
</evidence>
<keyword evidence="3 8" id="KW-1134">Transmembrane beta strand</keyword>
<dbReference type="Pfam" id="PF13715">
    <property type="entry name" value="CarbopepD_reg_2"/>
    <property type="match status" value="1"/>
</dbReference>
<dbReference type="PANTHER" id="PTHR30069">
    <property type="entry name" value="TONB-DEPENDENT OUTER MEMBRANE RECEPTOR"/>
    <property type="match status" value="1"/>
</dbReference>
<evidence type="ECO:0000256" key="2">
    <source>
        <dbReference type="ARBA" id="ARBA00022448"/>
    </source>
</evidence>
<comment type="subcellular location">
    <subcellularLocation>
        <location evidence="1 8">Cell outer membrane</location>
        <topology evidence="1 8">Multi-pass membrane protein</topology>
    </subcellularLocation>
</comment>
<dbReference type="PROSITE" id="PS52016">
    <property type="entry name" value="TONB_DEPENDENT_REC_3"/>
    <property type="match status" value="1"/>
</dbReference>
<dbReference type="NCBIfam" id="TIGR04056">
    <property type="entry name" value="OMP_RagA_SusC"/>
    <property type="match status" value="1"/>
</dbReference>
<dbReference type="SUPFAM" id="SSF49464">
    <property type="entry name" value="Carboxypeptidase regulatory domain-like"/>
    <property type="match status" value="1"/>
</dbReference>
<gene>
    <name evidence="10" type="ORF">HMPREF9944_01727</name>
</gene>
<dbReference type="InterPro" id="IPR023997">
    <property type="entry name" value="TonB-dep_OMP_SusC/RagA_CS"/>
</dbReference>
<dbReference type="InterPro" id="IPR012910">
    <property type="entry name" value="Plug_dom"/>
</dbReference>
<comment type="similarity">
    <text evidence="8">Belongs to the TonB-dependent receptor family.</text>
</comment>
<keyword evidence="6 8" id="KW-0472">Membrane</keyword>
<dbReference type="Pfam" id="PF07715">
    <property type="entry name" value="Plug"/>
    <property type="match status" value="1"/>
</dbReference>
<accession>H1HNI3</accession>
<dbReference type="PATRIC" id="fig|999422.3.peg.1816"/>
<evidence type="ECO:0000259" key="9">
    <source>
        <dbReference type="Pfam" id="PF07715"/>
    </source>
</evidence>
<dbReference type="EMBL" id="AGEK01000029">
    <property type="protein sequence ID" value="EHO69462.1"/>
    <property type="molecule type" value="Genomic_DNA"/>
</dbReference>
<evidence type="ECO:0000256" key="6">
    <source>
        <dbReference type="ARBA" id="ARBA00023136"/>
    </source>
</evidence>
<evidence type="ECO:0000256" key="7">
    <source>
        <dbReference type="ARBA" id="ARBA00023237"/>
    </source>
</evidence>
<dbReference type="Proteomes" id="UP000003167">
    <property type="component" value="Unassembled WGS sequence"/>
</dbReference>
<reference evidence="10 11" key="1">
    <citation type="submission" date="2011-12" db="EMBL/GenBank/DDBJ databases">
        <title>The Genome Sequence of Prevotella maculosa OT 289.</title>
        <authorList>
            <consortium name="The Broad Institute Genome Sequencing Platform"/>
            <person name="Earl A."/>
            <person name="Ward D."/>
            <person name="Feldgarden M."/>
            <person name="Gevers D."/>
            <person name="Izard J."/>
            <person name="Blanton J.M."/>
            <person name="Mathney J."/>
            <person name="Tanner A.C."/>
            <person name="Dewhirst F.E."/>
            <person name="Young S.K."/>
            <person name="Zeng Q."/>
            <person name="Gargeya S."/>
            <person name="Fitzgerald M."/>
            <person name="Haas B."/>
            <person name="Abouelleil A."/>
            <person name="Alvarado L."/>
            <person name="Arachchi H.M."/>
            <person name="Berlin A."/>
            <person name="Chapman S.B."/>
            <person name="Gearin G."/>
            <person name="Goldberg J."/>
            <person name="Griggs A."/>
            <person name="Gujja S."/>
            <person name="Hansen M."/>
            <person name="Heiman D."/>
            <person name="Howarth C."/>
            <person name="Larimer J."/>
            <person name="Lui A."/>
            <person name="MacDonald P.J.P."/>
            <person name="McCowen C."/>
            <person name="Montmayeur A."/>
            <person name="Murphy C."/>
            <person name="Neiman D."/>
            <person name="Pearson M."/>
            <person name="Priest M."/>
            <person name="Roberts A."/>
            <person name="Saif S."/>
            <person name="Shea T."/>
            <person name="Sisk P."/>
            <person name="Stolte C."/>
            <person name="Sykes S."/>
            <person name="Wortman J."/>
            <person name="Nusbaum C."/>
            <person name="Birren B."/>
        </authorList>
    </citation>
    <scope>NUCLEOTIDE SEQUENCE [LARGE SCALE GENOMIC DNA]</scope>
    <source>
        <strain evidence="10 11">OT 289</strain>
    </source>
</reference>
<evidence type="ECO:0000313" key="11">
    <source>
        <dbReference type="Proteomes" id="UP000003167"/>
    </source>
</evidence>
<keyword evidence="11" id="KW-1185">Reference proteome</keyword>
<dbReference type="Gene3D" id="2.170.130.10">
    <property type="entry name" value="TonB-dependent receptor, plug domain"/>
    <property type="match status" value="1"/>
</dbReference>
<dbReference type="InterPro" id="IPR023996">
    <property type="entry name" value="TonB-dep_OMP_SusC/RagA"/>
</dbReference>
<protein>
    <submittedName>
        <fullName evidence="10">SusC/RagA family TonB-linked outer membrane protein</fullName>
    </submittedName>
</protein>
<dbReference type="Gene3D" id="2.60.40.1120">
    <property type="entry name" value="Carboxypeptidase-like, regulatory domain"/>
    <property type="match status" value="1"/>
</dbReference>
<dbReference type="NCBIfam" id="TIGR04057">
    <property type="entry name" value="SusC_RagA_signa"/>
    <property type="match status" value="1"/>
</dbReference>
<dbReference type="AlphaFoldDB" id="H1HNI3"/>
<organism evidence="10 11">
    <name type="scientific">Segatella maculosa OT 289</name>
    <dbReference type="NCBI Taxonomy" id="999422"/>
    <lineage>
        <taxon>Bacteria</taxon>
        <taxon>Pseudomonadati</taxon>
        <taxon>Bacteroidota</taxon>
        <taxon>Bacteroidia</taxon>
        <taxon>Bacteroidales</taxon>
        <taxon>Prevotellaceae</taxon>
        <taxon>Segatella</taxon>
    </lineage>
</organism>
<evidence type="ECO:0000256" key="5">
    <source>
        <dbReference type="ARBA" id="ARBA00022729"/>
    </source>
</evidence>
<comment type="caution">
    <text evidence="10">The sequence shown here is derived from an EMBL/GenBank/DDBJ whole genome shotgun (WGS) entry which is preliminary data.</text>
</comment>
<dbReference type="GO" id="GO:0009279">
    <property type="term" value="C:cell outer membrane"/>
    <property type="evidence" value="ECO:0007669"/>
    <property type="project" value="UniProtKB-SubCell"/>
</dbReference>
<evidence type="ECO:0000313" key="10">
    <source>
        <dbReference type="EMBL" id="EHO69462.1"/>
    </source>
</evidence>
<dbReference type="STRING" id="999422.HMPREF9944_01727"/>
<proteinExistence type="inferred from homology"/>
<feature type="domain" description="TonB-dependent receptor plug" evidence="9">
    <location>
        <begin position="159"/>
        <end position="286"/>
    </location>
</feature>
<keyword evidence="2 8" id="KW-0813">Transport</keyword>
<dbReference type="InterPro" id="IPR037066">
    <property type="entry name" value="Plug_dom_sf"/>
</dbReference>
<keyword evidence="7 8" id="KW-0998">Cell outer membrane</keyword>
<dbReference type="InterPro" id="IPR036942">
    <property type="entry name" value="Beta-barrel_TonB_sf"/>
</dbReference>
<evidence type="ECO:0000256" key="4">
    <source>
        <dbReference type="ARBA" id="ARBA00022692"/>
    </source>
</evidence>
<keyword evidence="5" id="KW-0732">Signal</keyword>
<keyword evidence="4 8" id="KW-0812">Transmembrane</keyword>
<dbReference type="HOGENOM" id="CLU_004317_0_1_10"/>
<name>H1HNI3_9BACT</name>
<dbReference type="InterPro" id="IPR008969">
    <property type="entry name" value="CarboxyPept-like_regulatory"/>
</dbReference>
<dbReference type="SUPFAM" id="SSF56935">
    <property type="entry name" value="Porins"/>
    <property type="match status" value="1"/>
</dbReference>